<dbReference type="Proteomes" id="UP000199337">
    <property type="component" value="Unassembled WGS sequence"/>
</dbReference>
<accession>A0A1I2YRI2</accession>
<reference evidence="2" key="1">
    <citation type="submission" date="2016-10" db="EMBL/GenBank/DDBJ databases">
        <authorList>
            <person name="Varghese N."/>
            <person name="Submissions S."/>
        </authorList>
    </citation>
    <scope>NUCLEOTIDE SEQUENCE [LARGE SCALE GENOMIC DNA]</scope>
    <source>
        <strain evidence="2">DSM 17038</strain>
    </source>
</reference>
<gene>
    <name evidence="1" type="ORF">SAMN05660649_04579</name>
</gene>
<name>A0A1I2YRI2_9FIRM</name>
<dbReference type="RefSeq" id="WP_274377579.1">
    <property type="nucleotide sequence ID" value="NZ_FOOX01000022.1"/>
</dbReference>
<proteinExistence type="predicted"/>
<dbReference type="STRING" id="341036.SAMN05660649_04579"/>
<protein>
    <submittedName>
        <fullName evidence="1">Hydrogenase expression/formation protein HypD</fullName>
    </submittedName>
</protein>
<keyword evidence="2" id="KW-1185">Reference proteome</keyword>
<evidence type="ECO:0000313" key="2">
    <source>
        <dbReference type="Proteomes" id="UP000199337"/>
    </source>
</evidence>
<sequence>MKILDRFNDPDLGKRMVSRVKAIALQAVGRLGRPIVLLEV</sequence>
<dbReference type="AlphaFoldDB" id="A0A1I2YRI2"/>
<organism evidence="1 2">
    <name type="scientific">Desulfotruncus arcticus DSM 17038</name>
    <dbReference type="NCBI Taxonomy" id="1121424"/>
    <lineage>
        <taxon>Bacteria</taxon>
        <taxon>Bacillati</taxon>
        <taxon>Bacillota</taxon>
        <taxon>Clostridia</taxon>
        <taxon>Eubacteriales</taxon>
        <taxon>Desulfallaceae</taxon>
        <taxon>Desulfotruncus</taxon>
    </lineage>
</organism>
<evidence type="ECO:0000313" key="1">
    <source>
        <dbReference type="EMBL" id="SFH28085.1"/>
    </source>
</evidence>
<dbReference type="EMBL" id="FOOX01000022">
    <property type="protein sequence ID" value="SFH28085.1"/>
    <property type="molecule type" value="Genomic_DNA"/>
</dbReference>